<protein>
    <recommendedName>
        <fullName evidence="4">Phage shock protein B</fullName>
    </recommendedName>
</protein>
<dbReference type="EMBL" id="FNBI01000002">
    <property type="protein sequence ID" value="SDF13669.1"/>
    <property type="molecule type" value="Genomic_DNA"/>
</dbReference>
<evidence type="ECO:0000256" key="1">
    <source>
        <dbReference type="SAM" id="Phobius"/>
    </source>
</evidence>
<keyword evidence="1" id="KW-0812">Transmembrane</keyword>
<reference evidence="2 3" key="1">
    <citation type="submission" date="2016-10" db="EMBL/GenBank/DDBJ databases">
        <authorList>
            <person name="Varghese N."/>
            <person name="Submissions S."/>
        </authorList>
    </citation>
    <scope>NUCLEOTIDE SEQUENCE [LARGE SCALE GENOMIC DNA]</scope>
    <source>
        <strain evidence="2 3">S7-754</strain>
    </source>
</reference>
<dbReference type="AlphaFoldDB" id="A0A1G7IMZ7"/>
<name>A0A1G7IMZ7_9SPHN</name>
<proteinExistence type="predicted"/>
<keyword evidence="1" id="KW-1133">Transmembrane helix</keyword>
<dbReference type="Proteomes" id="UP000323502">
    <property type="component" value="Unassembled WGS sequence"/>
</dbReference>
<evidence type="ECO:0008006" key="4">
    <source>
        <dbReference type="Google" id="ProtNLM"/>
    </source>
</evidence>
<keyword evidence="1" id="KW-0472">Membrane</keyword>
<keyword evidence="3" id="KW-1185">Reference proteome</keyword>
<accession>A0A1G7IMZ7</accession>
<evidence type="ECO:0000313" key="2">
    <source>
        <dbReference type="EMBL" id="SDF13669.1"/>
    </source>
</evidence>
<evidence type="ECO:0000313" key="3">
    <source>
        <dbReference type="Proteomes" id="UP000323502"/>
    </source>
</evidence>
<gene>
    <name evidence="2" type="ORF">SAMN05216557_102300</name>
</gene>
<dbReference type="RefSeq" id="WP_235903916.1">
    <property type="nucleotide sequence ID" value="NZ_FNBI01000002.1"/>
</dbReference>
<sequence>MSGGQVMVVLIVMIVMIASVVRGKHRRSPGLDLMDRSHGEQDGETRAMRQEMQQLKERIQVLERVITDNHKTVDLDREIDRLRDR</sequence>
<organism evidence="2 3">
    <name type="scientific">Sphingomonas carotinifaciens</name>
    <dbReference type="NCBI Taxonomy" id="1166323"/>
    <lineage>
        <taxon>Bacteria</taxon>
        <taxon>Pseudomonadati</taxon>
        <taxon>Pseudomonadota</taxon>
        <taxon>Alphaproteobacteria</taxon>
        <taxon>Sphingomonadales</taxon>
        <taxon>Sphingomonadaceae</taxon>
        <taxon>Sphingomonas</taxon>
    </lineage>
</organism>
<feature type="transmembrane region" description="Helical" evidence="1">
    <location>
        <begin position="6"/>
        <end position="23"/>
    </location>
</feature>